<evidence type="ECO:0008006" key="3">
    <source>
        <dbReference type="Google" id="ProtNLM"/>
    </source>
</evidence>
<accession>A0ABQ0AUY8</accession>
<gene>
    <name evidence="1" type="ORF">F130042H8_09020</name>
</gene>
<evidence type="ECO:0000313" key="1">
    <source>
        <dbReference type="EMBL" id="GAA6267842.1"/>
    </source>
</evidence>
<sequence length="438" mass="47310">MDKFYTPKTWKNKPSTESPINEYWLNHMESGINESDNRIVRLDAEKLSREEAQKFVKSVTLDKATGVLTVTLADGTQTSVDLDIEKVVTNFDLDEENNLVLTLADGTKKKVPLSKFIDTYTFKSSPTVSFSANGKEITAVIPDGAVTLDKLETSIITTIRQYTLDAQTAKGQAEQAAQTAGGWAIGGLDGFENSNSKYFASQSKRYAVGGVEEGDTSDNAKYYCEEARKAAETASGAAGFDGTAATVSAIDTQDLTGVGKGKKSTVQALLDKIAQKLVEKVVTSDTFQTVLGKYLVNNGLTTEAGKFGLDAAFGKNLQDQITQQNSNLGDTGSRLESLSSDLNTVKTNVDPVKSSYIDNADTNILNRINLVVWDPDTASTPYKTGNTVYGNGFCITYSTGDQWLCQLAMAVGDPNLFTRYKRLGTWSGWTTIGTSSSV</sequence>
<keyword evidence="2" id="KW-1185">Reference proteome</keyword>
<protein>
    <recommendedName>
        <fullName evidence="3">Tail fiber-like repeat protein</fullName>
    </recommendedName>
</protein>
<organism evidence="1 2">
    <name type="scientific">Enterocloster alcoholdehydrogenati</name>
    <dbReference type="NCBI Taxonomy" id="2547410"/>
    <lineage>
        <taxon>Bacteria</taxon>
        <taxon>Bacillati</taxon>
        <taxon>Bacillota</taxon>
        <taxon>Clostridia</taxon>
        <taxon>Lachnospirales</taxon>
        <taxon>Lachnospiraceae</taxon>
        <taxon>Enterocloster</taxon>
    </lineage>
</organism>
<dbReference type="EMBL" id="BAABXL010000001">
    <property type="protein sequence ID" value="GAA6267842.1"/>
    <property type="molecule type" value="Genomic_DNA"/>
</dbReference>
<reference evidence="1 2" key="1">
    <citation type="submission" date="2024-04" db="EMBL/GenBank/DDBJ databases">
        <title>Defined microbial consortia suppress multidrug-resistant proinflammatory Enterobacteriaceae via ecological control.</title>
        <authorList>
            <person name="Furuichi M."/>
            <person name="Kawaguchi T."/>
            <person name="Pust M."/>
            <person name="Yasuma K."/>
            <person name="Plichta D."/>
            <person name="Hasegawa N."/>
            <person name="Ohya T."/>
            <person name="Bhattarai S."/>
            <person name="Sasajima S."/>
            <person name="Aoto Y."/>
            <person name="Tuganbaev T."/>
            <person name="Yaginuma M."/>
            <person name="Ueda M."/>
            <person name="Okahashi N."/>
            <person name="Amafuji K."/>
            <person name="Kiridooshi Y."/>
            <person name="Sugita K."/>
            <person name="Strazar M."/>
            <person name="Skelly A."/>
            <person name="Suda W."/>
            <person name="Hattori M."/>
            <person name="Nakamoto N."/>
            <person name="Caballero S."/>
            <person name="Norman J."/>
            <person name="Olle B."/>
            <person name="Tanoue T."/>
            <person name="Arita M."/>
            <person name="Bucci V."/>
            <person name="Atarashi K."/>
            <person name="Xavier R."/>
            <person name="Honda K."/>
        </authorList>
    </citation>
    <scope>NUCLEOTIDE SEQUENCE [LARGE SCALE GENOMIC DNA]</scope>
    <source>
        <strain evidence="2">f13</strain>
    </source>
</reference>
<proteinExistence type="predicted"/>
<name>A0ABQ0AUY8_9FIRM</name>
<comment type="caution">
    <text evidence="1">The sequence shown here is derived from an EMBL/GenBank/DDBJ whole genome shotgun (WGS) entry which is preliminary data.</text>
</comment>
<dbReference type="Proteomes" id="UP001600894">
    <property type="component" value="Unassembled WGS sequence"/>
</dbReference>
<dbReference type="CDD" id="cd19958">
    <property type="entry name" value="pyocin_knob"/>
    <property type="match status" value="1"/>
</dbReference>
<evidence type="ECO:0000313" key="2">
    <source>
        <dbReference type="Proteomes" id="UP001600894"/>
    </source>
</evidence>
<dbReference type="RefSeq" id="WP_390469388.1">
    <property type="nucleotide sequence ID" value="NZ_BAABXL010000001.1"/>
</dbReference>